<dbReference type="OrthoDB" id="9784703at2"/>
<feature type="compositionally biased region" description="Basic and acidic residues" evidence="2">
    <location>
        <begin position="191"/>
        <end position="202"/>
    </location>
</feature>
<dbReference type="STRING" id="1855383.SAMN05216548_102232"/>
<dbReference type="PANTHER" id="PTHR21666:SF263">
    <property type="entry name" value="MUREIN HYDROLASE ACTIVATOR NLPD"/>
    <property type="match status" value="1"/>
</dbReference>
<evidence type="ECO:0000259" key="3">
    <source>
        <dbReference type="Pfam" id="PF01551"/>
    </source>
</evidence>
<dbReference type="InterPro" id="IPR016047">
    <property type="entry name" value="M23ase_b-sheet_dom"/>
</dbReference>
<dbReference type="GO" id="GO:0004222">
    <property type="term" value="F:metalloendopeptidase activity"/>
    <property type="evidence" value="ECO:0007669"/>
    <property type="project" value="TreeGrafter"/>
</dbReference>
<dbReference type="Proteomes" id="UP000199647">
    <property type="component" value="Unassembled WGS sequence"/>
</dbReference>
<name>A0A1H9CRX2_9HYPH</name>
<feature type="region of interest" description="Disordered" evidence="2">
    <location>
        <begin position="1"/>
        <end position="248"/>
    </location>
</feature>
<protein>
    <submittedName>
        <fullName evidence="4">Peptidase family M23</fullName>
    </submittedName>
</protein>
<accession>A0A1H9CRX2</accession>
<sequence length="373" mass="37847">MRLNEPLFTGSTPNQQRILTGQANRHADSYASADAAPPPPARPAYSRAESSTIQSSSLPAPTGYTPPSSYGGSSPSYGAPAPVAQASSTPSAPRPYAAKGLPTPMGRVASNTYAPPAPAPSYSAPAPYTAPSAGNRMASAAPAPRTASTSAESAGTAPLPVVRGAPPTTLGAQAQSVSGRPMQMASLEPRTGAHDEESRMLEPRGGAASASAAPASAPSVRAPSAPAQTRVASAEPQAEVATSSSSSGDAFRWPVRGRVIASFGKSDNGEKNDGINLAVPEGTPVKAAEDGTVIYAGSELKSYGNLVLVRHANGWVSAYANNKTLKVKRGDQVHRGEVVALSGMSGGVTTPQVHFELRKGATPVDPLPHLSEG</sequence>
<evidence type="ECO:0000313" key="5">
    <source>
        <dbReference type="Proteomes" id="UP000199647"/>
    </source>
</evidence>
<dbReference type="InterPro" id="IPR011055">
    <property type="entry name" value="Dup_hybrid_motif"/>
</dbReference>
<reference evidence="4 5" key="1">
    <citation type="submission" date="2016-10" db="EMBL/GenBank/DDBJ databases">
        <authorList>
            <person name="de Groot N.N."/>
        </authorList>
    </citation>
    <scope>NUCLEOTIDE SEQUENCE [LARGE SCALE GENOMIC DNA]</scope>
    <source>
        <strain evidence="4 5">A52C2</strain>
    </source>
</reference>
<feature type="compositionally biased region" description="Low complexity" evidence="2">
    <location>
        <begin position="61"/>
        <end position="82"/>
    </location>
</feature>
<proteinExistence type="inferred from homology"/>
<dbReference type="AlphaFoldDB" id="A0A1H9CRX2"/>
<feature type="domain" description="M23ase beta-sheet core" evidence="3">
    <location>
        <begin position="271"/>
        <end position="366"/>
    </location>
</feature>
<dbReference type="InterPro" id="IPR050570">
    <property type="entry name" value="Cell_wall_metabolism_enzyme"/>
</dbReference>
<dbReference type="Pfam" id="PF01551">
    <property type="entry name" value="Peptidase_M23"/>
    <property type="match status" value="1"/>
</dbReference>
<evidence type="ECO:0000256" key="2">
    <source>
        <dbReference type="SAM" id="MobiDB-lite"/>
    </source>
</evidence>
<dbReference type="SUPFAM" id="SSF51261">
    <property type="entry name" value="Duplicated hybrid motif"/>
    <property type="match status" value="1"/>
</dbReference>
<feature type="compositionally biased region" description="Polar residues" evidence="2">
    <location>
        <begin position="9"/>
        <end position="23"/>
    </location>
</feature>
<dbReference type="EMBL" id="FOFG01000002">
    <property type="protein sequence ID" value="SEQ03871.1"/>
    <property type="molecule type" value="Genomic_DNA"/>
</dbReference>
<evidence type="ECO:0000256" key="1">
    <source>
        <dbReference type="ARBA" id="ARBA00038420"/>
    </source>
</evidence>
<evidence type="ECO:0000313" key="4">
    <source>
        <dbReference type="EMBL" id="SEQ03871.1"/>
    </source>
</evidence>
<dbReference type="RefSeq" id="WP_143061876.1">
    <property type="nucleotide sequence ID" value="NZ_FOFG01000002.1"/>
</dbReference>
<feature type="compositionally biased region" description="Low complexity" evidence="2">
    <location>
        <begin position="203"/>
        <end position="227"/>
    </location>
</feature>
<dbReference type="CDD" id="cd12797">
    <property type="entry name" value="M23_peptidase"/>
    <property type="match status" value="1"/>
</dbReference>
<dbReference type="Gene3D" id="2.70.70.10">
    <property type="entry name" value="Glucose Permease (Domain IIA)"/>
    <property type="match status" value="1"/>
</dbReference>
<gene>
    <name evidence="4" type="ORF">SAMN05216548_102232</name>
</gene>
<keyword evidence="5" id="KW-1185">Reference proteome</keyword>
<feature type="compositionally biased region" description="Low complexity" evidence="2">
    <location>
        <begin position="120"/>
        <end position="157"/>
    </location>
</feature>
<organism evidence="4 5">
    <name type="scientific">Faunimonas pinastri</name>
    <dbReference type="NCBI Taxonomy" id="1855383"/>
    <lineage>
        <taxon>Bacteria</taxon>
        <taxon>Pseudomonadati</taxon>
        <taxon>Pseudomonadota</taxon>
        <taxon>Alphaproteobacteria</taxon>
        <taxon>Hyphomicrobiales</taxon>
        <taxon>Afifellaceae</taxon>
        <taxon>Faunimonas</taxon>
    </lineage>
</organism>
<comment type="similarity">
    <text evidence="1">Belongs to the E.coli NlpD/Haemophilus LppB family.</text>
</comment>
<dbReference type="PANTHER" id="PTHR21666">
    <property type="entry name" value="PEPTIDASE-RELATED"/>
    <property type="match status" value="1"/>
</dbReference>